<sequence>MSDTGQEREPSEPGDRRQQATFGELLEDSAEDLYENAPCGYLSTLLDGQIAKVNTTLLKWLGYRRDELVGRRSFSDLLTIGGRIYHETHFAPLLSMQGEIGGVALELRAADGTRLPVLITSTVKKGADGQPLLIRTTVFDARDRRAYEQELLRARQEAERERERLQEVLSILQRSLLPPSLTNVPGLQTAAHYHIASADQVGGDFYDLFPLGPDRWGFFLGDVSGKGAEAANITSLIRHTLREAAVHDSDPVGVLHRLNTAVHAQYRSHDPRYCTVIFGVLTRDGDGFTVTLASGGHPPALLLRGDGGAAYLHTPGGLLVGIMAEASFTAATVRLALGDTLMLYTDGLTEARTSREADPMSLYGEQSLLDFATGLAPADAATVITAVRQLLAGFGEGLDDDAAVMALSMPFSGGHAT</sequence>
<evidence type="ECO:0000256" key="1">
    <source>
        <dbReference type="ARBA" id="ARBA00022801"/>
    </source>
</evidence>
<dbReference type="InterPro" id="IPR036457">
    <property type="entry name" value="PPM-type-like_dom_sf"/>
</dbReference>
<dbReference type="PANTHER" id="PTHR43156:SF2">
    <property type="entry name" value="STAGE II SPORULATION PROTEIN E"/>
    <property type="match status" value="1"/>
</dbReference>
<evidence type="ECO:0000259" key="3">
    <source>
        <dbReference type="PROSITE" id="PS50112"/>
    </source>
</evidence>
<proteinExistence type="predicted"/>
<feature type="coiled-coil region" evidence="2">
    <location>
        <begin position="144"/>
        <end position="175"/>
    </location>
</feature>
<dbReference type="OrthoDB" id="5241041at2"/>
<accession>A0A4U3MN44</accession>
<name>A0A4U3MN44_9ACTN</name>
<dbReference type="Gene3D" id="3.60.40.10">
    <property type="entry name" value="PPM-type phosphatase domain"/>
    <property type="match status" value="1"/>
</dbReference>
<protein>
    <submittedName>
        <fullName evidence="4">PAS domain S-box protein</fullName>
    </submittedName>
</protein>
<keyword evidence="5" id="KW-1185">Reference proteome</keyword>
<keyword evidence="2" id="KW-0175">Coiled coil</keyword>
<dbReference type="GO" id="GO:0016791">
    <property type="term" value="F:phosphatase activity"/>
    <property type="evidence" value="ECO:0007669"/>
    <property type="project" value="TreeGrafter"/>
</dbReference>
<evidence type="ECO:0000313" key="5">
    <source>
        <dbReference type="Proteomes" id="UP000308705"/>
    </source>
</evidence>
<dbReference type="CDD" id="cd00130">
    <property type="entry name" value="PAS"/>
    <property type="match status" value="1"/>
</dbReference>
<gene>
    <name evidence="4" type="ORF">FDA94_05360</name>
</gene>
<dbReference type="EMBL" id="SZQA01000003">
    <property type="protein sequence ID" value="TKK90430.1"/>
    <property type="molecule type" value="Genomic_DNA"/>
</dbReference>
<keyword evidence="1" id="KW-0378">Hydrolase</keyword>
<dbReference type="NCBIfam" id="TIGR00229">
    <property type="entry name" value="sensory_box"/>
    <property type="match status" value="1"/>
</dbReference>
<dbReference type="Pfam" id="PF07228">
    <property type="entry name" value="SpoIIE"/>
    <property type="match status" value="1"/>
</dbReference>
<dbReference type="InterPro" id="IPR000014">
    <property type="entry name" value="PAS"/>
</dbReference>
<dbReference type="Pfam" id="PF13426">
    <property type="entry name" value="PAS_9"/>
    <property type="match status" value="1"/>
</dbReference>
<feature type="domain" description="PAS" evidence="3">
    <location>
        <begin position="26"/>
        <end position="78"/>
    </location>
</feature>
<reference evidence="4 5" key="1">
    <citation type="submission" date="2019-04" db="EMBL/GenBank/DDBJ databases">
        <title>Herbidospora sp. NEAU-GS14.nov., a novel actinomycete isolated from soil.</title>
        <authorList>
            <person name="Han L."/>
        </authorList>
    </citation>
    <scope>NUCLEOTIDE SEQUENCE [LARGE SCALE GENOMIC DNA]</scope>
    <source>
        <strain evidence="4 5">NEAU-GS14</strain>
    </source>
</reference>
<dbReference type="Proteomes" id="UP000308705">
    <property type="component" value="Unassembled WGS sequence"/>
</dbReference>
<dbReference type="Gene3D" id="3.30.450.20">
    <property type="entry name" value="PAS domain"/>
    <property type="match status" value="1"/>
</dbReference>
<dbReference type="InterPro" id="IPR052016">
    <property type="entry name" value="Bact_Sigma-Reg"/>
</dbReference>
<dbReference type="InterPro" id="IPR001932">
    <property type="entry name" value="PPM-type_phosphatase-like_dom"/>
</dbReference>
<dbReference type="InterPro" id="IPR035965">
    <property type="entry name" value="PAS-like_dom_sf"/>
</dbReference>
<dbReference type="SMART" id="SM00091">
    <property type="entry name" value="PAS"/>
    <property type="match status" value="1"/>
</dbReference>
<organism evidence="4 5">
    <name type="scientific">Herbidospora galbida</name>
    <dbReference type="NCBI Taxonomy" id="2575442"/>
    <lineage>
        <taxon>Bacteria</taxon>
        <taxon>Bacillati</taxon>
        <taxon>Actinomycetota</taxon>
        <taxon>Actinomycetes</taxon>
        <taxon>Streptosporangiales</taxon>
        <taxon>Streptosporangiaceae</taxon>
        <taxon>Herbidospora</taxon>
    </lineage>
</organism>
<dbReference type="PROSITE" id="PS50112">
    <property type="entry name" value="PAS"/>
    <property type="match status" value="1"/>
</dbReference>
<dbReference type="AlphaFoldDB" id="A0A4U3MN44"/>
<dbReference type="SUPFAM" id="SSF55785">
    <property type="entry name" value="PYP-like sensor domain (PAS domain)"/>
    <property type="match status" value="1"/>
</dbReference>
<evidence type="ECO:0000313" key="4">
    <source>
        <dbReference type="EMBL" id="TKK90430.1"/>
    </source>
</evidence>
<dbReference type="SMART" id="SM00331">
    <property type="entry name" value="PP2C_SIG"/>
    <property type="match status" value="1"/>
</dbReference>
<comment type="caution">
    <text evidence="4">The sequence shown here is derived from an EMBL/GenBank/DDBJ whole genome shotgun (WGS) entry which is preliminary data.</text>
</comment>
<dbReference type="PANTHER" id="PTHR43156">
    <property type="entry name" value="STAGE II SPORULATION PROTEIN E-RELATED"/>
    <property type="match status" value="1"/>
</dbReference>
<dbReference type="SUPFAM" id="SSF81606">
    <property type="entry name" value="PP2C-like"/>
    <property type="match status" value="1"/>
</dbReference>
<dbReference type="RefSeq" id="WP_137245902.1">
    <property type="nucleotide sequence ID" value="NZ_SZQA01000003.1"/>
</dbReference>
<evidence type="ECO:0000256" key="2">
    <source>
        <dbReference type="SAM" id="Coils"/>
    </source>
</evidence>